<dbReference type="InterPro" id="IPR029063">
    <property type="entry name" value="SAM-dependent_MTases_sf"/>
</dbReference>
<protein>
    <recommendedName>
        <fullName evidence="3">S-adenosyl-L-methionine-dependent methyltransferase</fullName>
    </recommendedName>
</protein>
<dbReference type="AlphaFoldDB" id="A0A819F9F1"/>
<evidence type="ECO:0000313" key="1">
    <source>
        <dbReference type="EMBL" id="CAF3864756.1"/>
    </source>
</evidence>
<dbReference type="Proteomes" id="UP000663866">
    <property type="component" value="Unassembled WGS sequence"/>
</dbReference>
<accession>A0A819F9F1</accession>
<keyword evidence="2" id="KW-1185">Reference proteome</keyword>
<dbReference type="PANTHER" id="PTHR31009">
    <property type="entry name" value="S-ADENOSYL-L-METHIONINE:CARBOXYL METHYLTRANSFERASE FAMILY PROTEIN"/>
    <property type="match status" value="1"/>
</dbReference>
<dbReference type="InterPro" id="IPR005299">
    <property type="entry name" value="MeTrfase_7"/>
</dbReference>
<name>A0A819F9F1_9BILA</name>
<dbReference type="Gene3D" id="3.40.50.150">
    <property type="entry name" value="Vaccinia Virus protein VP39"/>
    <property type="match status" value="1"/>
</dbReference>
<comment type="caution">
    <text evidence="1">The sequence shown here is derived from an EMBL/GenBank/DDBJ whole genome shotgun (WGS) entry which is preliminary data.</text>
</comment>
<dbReference type="GO" id="GO:0008168">
    <property type="term" value="F:methyltransferase activity"/>
    <property type="evidence" value="ECO:0007669"/>
    <property type="project" value="InterPro"/>
</dbReference>
<evidence type="ECO:0008006" key="3">
    <source>
        <dbReference type="Google" id="ProtNLM"/>
    </source>
</evidence>
<organism evidence="1 2">
    <name type="scientific">Rotaria magnacalcarata</name>
    <dbReference type="NCBI Taxonomy" id="392030"/>
    <lineage>
        <taxon>Eukaryota</taxon>
        <taxon>Metazoa</taxon>
        <taxon>Spiralia</taxon>
        <taxon>Gnathifera</taxon>
        <taxon>Rotifera</taxon>
        <taxon>Eurotatoria</taxon>
        <taxon>Bdelloidea</taxon>
        <taxon>Philodinida</taxon>
        <taxon>Philodinidae</taxon>
        <taxon>Rotaria</taxon>
    </lineage>
</organism>
<sequence>MCAASEHHRMSKHEVHVLERTNDAEAQFTQRSTSIVGRILIIALKFYLIHPWTSITIMSDAIVNVTGSYNTNSQTQLTAINLSISFIHQAIDALHIYNSFLSNPLIIADFGTSHGANSVYAIKLIINCLCEKNKLYREPLIIHNDLPTNDWKKVFQLLIDDNSYKAVVSGHSFCEQCLPDNSLSIGYSSTSIHWLSKKPCNISNHCVSLFATGDELIAFQSQVRMDYMSFLENRSHELIPGDILILALPSLNGQEQCGNQNAKDLLYKCAEAELHNNPINFYEQLEIGEITLGKFAQSRTELIRSWCEPILKTALEINEQHSKELVNRILNQYWIIYQSKIKEKTDEYNYLNYTYLILKKELKDFIQ</sequence>
<proteinExistence type="predicted"/>
<dbReference type="EMBL" id="CAJOBG010000841">
    <property type="protein sequence ID" value="CAF3864756.1"/>
    <property type="molecule type" value="Genomic_DNA"/>
</dbReference>
<dbReference type="SUPFAM" id="SSF53335">
    <property type="entry name" value="S-adenosyl-L-methionine-dependent methyltransferases"/>
    <property type="match status" value="1"/>
</dbReference>
<gene>
    <name evidence="1" type="ORF">OVN521_LOCUS7586</name>
</gene>
<dbReference type="Pfam" id="PF03492">
    <property type="entry name" value="Methyltransf_7"/>
    <property type="match status" value="1"/>
</dbReference>
<evidence type="ECO:0000313" key="2">
    <source>
        <dbReference type="Proteomes" id="UP000663866"/>
    </source>
</evidence>
<reference evidence="1" key="1">
    <citation type="submission" date="2021-02" db="EMBL/GenBank/DDBJ databases">
        <authorList>
            <person name="Nowell W R."/>
        </authorList>
    </citation>
    <scope>NUCLEOTIDE SEQUENCE</scope>
</reference>